<dbReference type="HOGENOM" id="CLU_873673_0_0_9"/>
<dbReference type="OrthoDB" id="9812429at2"/>
<evidence type="ECO:0000313" key="3">
    <source>
        <dbReference type="EMBL" id="ABZ84042.1"/>
    </source>
</evidence>
<feature type="region of interest" description="Disordered" evidence="1">
    <location>
        <begin position="1"/>
        <end position="24"/>
    </location>
</feature>
<feature type="compositionally biased region" description="Basic and acidic residues" evidence="1">
    <location>
        <begin position="1"/>
        <end position="11"/>
    </location>
</feature>
<reference evidence="3 4" key="1">
    <citation type="journal article" date="2008" name="J. Bacteriol.">
        <title>The genome of Heliobacterium modesticaldum, a phototrophic representative of the Firmicutes containing the simplest photosynthetic apparatus.</title>
        <authorList>
            <person name="Sattley W.M."/>
            <person name="Madigan M.T."/>
            <person name="Swingley W.D."/>
            <person name="Cheung P.C."/>
            <person name="Clocksin K.M."/>
            <person name="Conrad A.L."/>
            <person name="Dejesa L.C."/>
            <person name="Honchak B.M."/>
            <person name="Jung D.O."/>
            <person name="Karbach L.E."/>
            <person name="Kurdoglu A."/>
            <person name="Lahiri S."/>
            <person name="Mastrian S.D."/>
            <person name="Page L.E."/>
            <person name="Taylor H.L."/>
            <person name="Wang Z.T."/>
            <person name="Raymond J."/>
            <person name="Chen M."/>
            <person name="Blankenship R.E."/>
            <person name="Touchman J.W."/>
        </authorList>
    </citation>
    <scope>NUCLEOTIDE SEQUENCE [LARGE SCALE GENOMIC DNA]</scope>
    <source>
        <strain evidence="4">ATCC 51547 / Ice1</strain>
    </source>
</reference>
<gene>
    <name evidence="3" type="ORF">HM1_1469</name>
</gene>
<dbReference type="PANTHER" id="PTHR40032">
    <property type="entry name" value="EXPORTED PROTEIN-RELATED"/>
    <property type="match status" value="1"/>
</dbReference>
<dbReference type="eggNOG" id="ENOG5033DAK">
    <property type="taxonomic scope" value="Bacteria"/>
</dbReference>
<protein>
    <recommendedName>
        <fullName evidence="2">Putative amidase domain-containing protein</fullName>
    </recommendedName>
</protein>
<feature type="domain" description="Putative amidase" evidence="2">
    <location>
        <begin position="134"/>
        <end position="310"/>
    </location>
</feature>
<evidence type="ECO:0000256" key="1">
    <source>
        <dbReference type="SAM" id="MobiDB-lite"/>
    </source>
</evidence>
<dbReference type="AlphaFoldDB" id="B0TCL6"/>
<dbReference type="STRING" id="498761.HM1_1469"/>
<dbReference type="EMBL" id="CP000930">
    <property type="protein sequence ID" value="ABZ84042.1"/>
    <property type="molecule type" value="Genomic_DNA"/>
</dbReference>
<proteinExistence type="predicted"/>
<organism evidence="3 4">
    <name type="scientific">Heliobacterium modesticaldum (strain ATCC 51547 / Ice1)</name>
    <dbReference type="NCBI Taxonomy" id="498761"/>
    <lineage>
        <taxon>Bacteria</taxon>
        <taxon>Bacillati</taxon>
        <taxon>Bacillota</taxon>
        <taxon>Clostridia</taxon>
        <taxon>Eubacteriales</taxon>
        <taxon>Heliobacteriaceae</taxon>
        <taxon>Heliomicrobium</taxon>
    </lineage>
</organism>
<dbReference type="PANTHER" id="PTHR40032:SF1">
    <property type="entry name" value="EXPORTED PROTEIN"/>
    <property type="match status" value="1"/>
</dbReference>
<dbReference type="RefSeq" id="WP_012282557.1">
    <property type="nucleotide sequence ID" value="NC_010337.2"/>
</dbReference>
<dbReference type="Pfam" id="PF12671">
    <property type="entry name" value="Amidase_6"/>
    <property type="match status" value="1"/>
</dbReference>
<dbReference type="KEGG" id="hmo:HM1_1469"/>
<dbReference type="InterPro" id="IPR024301">
    <property type="entry name" value="Amidase_6"/>
</dbReference>
<accession>B0TCL6</accession>
<evidence type="ECO:0000313" key="4">
    <source>
        <dbReference type="Proteomes" id="UP000008550"/>
    </source>
</evidence>
<name>B0TCL6_HELMI</name>
<keyword evidence="4" id="KW-1185">Reference proteome</keyword>
<dbReference type="Proteomes" id="UP000008550">
    <property type="component" value="Chromosome"/>
</dbReference>
<evidence type="ECO:0000259" key="2">
    <source>
        <dbReference type="Pfam" id="PF12671"/>
    </source>
</evidence>
<sequence>MGDRSAEEHRRNNNPRNNLRNSPLVHYPDYRLDTVASWERRYTSLRTQEVEQVVAPAMDLVGLAFRDGDPETVVFILEQANQWWQRPHIKELFDEYLHRLLITLPETPLKAAIAEHLGCAPASESEVKALVTGYNRAAAVAYANRYYKNHNPNYPDFNSRPGRGGNCANFISQCLYAGGMPWVLGPPERFTWPRYWWCKPGATDRDGDRRITLSWKVTAAFRNHWSGRVARFTTLSAAEMLNNWNAWYNRLRLGDFIQLAYGNGAPYHTLILVAKVGNDIALASQSDDANDRSMHGTLEIMRNKGQQVLVYEMGSDGS</sequence>